<reference evidence="1 2" key="1">
    <citation type="journal article" date="2019" name="Commun. Biol.">
        <title>The bagworm genome reveals a unique fibroin gene that provides high tensile strength.</title>
        <authorList>
            <person name="Kono N."/>
            <person name="Nakamura H."/>
            <person name="Ohtoshi R."/>
            <person name="Tomita M."/>
            <person name="Numata K."/>
            <person name="Arakawa K."/>
        </authorList>
    </citation>
    <scope>NUCLEOTIDE SEQUENCE [LARGE SCALE GENOMIC DNA]</scope>
</reference>
<protein>
    <recommendedName>
        <fullName evidence="3">Reverse transcriptase domain-containing protein</fullName>
    </recommendedName>
</protein>
<organism evidence="1 2">
    <name type="scientific">Eumeta variegata</name>
    <name type="common">Bagworm moth</name>
    <name type="synonym">Eumeta japonica</name>
    <dbReference type="NCBI Taxonomy" id="151549"/>
    <lineage>
        <taxon>Eukaryota</taxon>
        <taxon>Metazoa</taxon>
        <taxon>Ecdysozoa</taxon>
        <taxon>Arthropoda</taxon>
        <taxon>Hexapoda</taxon>
        <taxon>Insecta</taxon>
        <taxon>Pterygota</taxon>
        <taxon>Neoptera</taxon>
        <taxon>Endopterygota</taxon>
        <taxon>Lepidoptera</taxon>
        <taxon>Glossata</taxon>
        <taxon>Ditrysia</taxon>
        <taxon>Tineoidea</taxon>
        <taxon>Psychidae</taxon>
        <taxon>Oiketicinae</taxon>
        <taxon>Eumeta</taxon>
    </lineage>
</organism>
<keyword evidence="2" id="KW-1185">Reference proteome</keyword>
<name>A0A4C1UC34_EUMVA</name>
<evidence type="ECO:0000313" key="1">
    <source>
        <dbReference type="EMBL" id="GBP24043.1"/>
    </source>
</evidence>
<evidence type="ECO:0000313" key="2">
    <source>
        <dbReference type="Proteomes" id="UP000299102"/>
    </source>
</evidence>
<dbReference type="EMBL" id="BGZK01000156">
    <property type="protein sequence ID" value="GBP24043.1"/>
    <property type="molecule type" value="Genomic_DNA"/>
</dbReference>
<comment type="caution">
    <text evidence="1">The sequence shown here is derived from an EMBL/GenBank/DDBJ whole genome shotgun (WGS) entry which is preliminary data.</text>
</comment>
<dbReference type="AlphaFoldDB" id="A0A4C1UC34"/>
<sequence length="179" mass="20858">MCSRTGHVASPSPILSIHGWLSMSLREYECDLRMIKLSVKYLLYTDDQVILAPSEYELQKLSTSDGRHGGDIDRRVIAGNIVNGTLLAIMNSKSGSRQARFVIHNGVLIPMLMYGSESWVWQKKNKNRINPMEMRSLRTIYRVSLKNRYRDSDVRKRWSLKEDVRTRVEKDMLRWFGHV</sequence>
<gene>
    <name evidence="1" type="ORF">EVAR_10144_1</name>
</gene>
<dbReference type="OrthoDB" id="425681at2759"/>
<evidence type="ECO:0008006" key="3">
    <source>
        <dbReference type="Google" id="ProtNLM"/>
    </source>
</evidence>
<dbReference type="PANTHER" id="PTHR47027">
    <property type="entry name" value="REVERSE TRANSCRIPTASE DOMAIN-CONTAINING PROTEIN"/>
    <property type="match status" value="1"/>
</dbReference>
<dbReference type="STRING" id="151549.A0A4C1UC34"/>
<dbReference type="PANTHER" id="PTHR47027:SF30">
    <property type="entry name" value="THAP-TYPE DOMAIN-CONTAINING PROTEIN"/>
    <property type="match status" value="1"/>
</dbReference>
<proteinExistence type="predicted"/>
<dbReference type="Proteomes" id="UP000299102">
    <property type="component" value="Unassembled WGS sequence"/>
</dbReference>
<accession>A0A4C1UC34</accession>